<protein>
    <submittedName>
        <fullName evidence="1">Uncharacterized protein</fullName>
    </submittedName>
</protein>
<proteinExistence type="predicted"/>
<gene>
    <name evidence="1" type="ORF">MLD38_034010</name>
</gene>
<organism evidence="1 2">
    <name type="scientific">Melastoma candidum</name>
    <dbReference type="NCBI Taxonomy" id="119954"/>
    <lineage>
        <taxon>Eukaryota</taxon>
        <taxon>Viridiplantae</taxon>
        <taxon>Streptophyta</taxon>
        <taxon>Embryophyta</taxon>
        <taxon>Tracheophyta</taxon>
        <taxon>Spermatophyta</taxon>
        <taxon>Magnoliopsida</taxon>
        <taxon>eudicotyledons</taxon>
        <taxon>Gunneridae</taxon>
        <taxon>Pentapetalae</taxon>
        <taxon>rosids</taxon>
        <taxon>malvids</taxon>
        <taxon>Myrtales</taxon>
        <taxon>Melastomataceae</taxon>
        <taxon>Melastomatoideae</taxon>
        <taxon>Melastomateae</taxon>
        <taxon>Melastoma</taxon>
    </lineage>
</organism>
<accession>A0ACB9M959</accession>
<name>A0ACB9M959_9MYRT</name>
<keyword evidence="2" id="KW-1185">Reference proteome</keyword>
<reference evidence="2" key="1">
    <citation type="journal article" date="2023" name="Front. Plant Sci.">
        <title>Chromosomal-level genome assembly of Melastoma candidum provides insights into trichome evolution.</title>
        <authorList>
            <person name="Zhong Y."/>
            <person name="Wu W."/>
            <person name="Sun C."/>
            <person name="Zou P."/>
            <person name="Liu Y."/>
            <person name="Dai S."/>
            <person name="Zhou R."/>
        </authorList>
    </citation>
    <scope>NUCLEOTIDE SEQUENCE [LARGE SCALE GENOMIC DNA]</scope>
</reference>
<dbReference type="Proteomes" id="UP001057402">
    <property type="component" value="Chromosome 10"/>
</dbReference>
<evidence type="ECO:0000313" key="1">
    <source>
        <dbReference type="EMBL" id="KAI4320541.1"/>
    </source>
</evidence>
<evidence type="ECO:0000313" key="2">
    <source>
        <dbReference type="Proteomes" id="UP001057402"/>
    </source>
</evidence>
<comment type="caution">
    <text evidence="1">The sequence shown here is derived from an EMBL/GenBank/DDBJ whole genome shotgun (WGS) entry which is preliminary data.</text>
</comment>
<sequence length="81" mass="9051">MVVGFRSCAKARPIYAVSVEALAEQGLERGLAASGRTARRMFNRCECLELASVLYKLGVRYRLWRDAVERGAKQLPFGKSD</sequence>
<dbReference type="EMBL" id="CM042889">
    <property type="protein sequence ID" value="KAI4320541.1"/>
    <property type="molecule type" value="Genomic_DNA"/>
</dbReference>